<dbReference type="GO" id="GO:0008592">
    <property type="term" value="P:regulation of Toll signaling pathway"/>
    <property type="evidence" value="ECO:0007669"/>
    <property type="project" value="InterPro"/>
</dbReference>
<evidence type="ECO:0000313" key="2">
    <source>
        <dbReference type="Proteomes" id="UP000079169"/>
    </source>
</evidence>
<proteinExistence type="predicted"/>
<dbReference type="KEGG" id="dci:103524028"/>
<dbReference type="PANTHER" id="PTHR12098:SF2">
    <property type="entry name" value="PROTEIN PELLINO"/>
    <property type="match status" value="1"/>
</dbReference>
<dbReference type="Pfam" id="PF20723">
    <property type="entry name" value="Pellino_RING"/>
    <property type="match status" value="1"/>
</dbReference>
<accession>A0A1S3DTD5</accession>
<gene>
    <name evidence="3" type="primary">LOC103524028</name>
</gene>
<dbReference type="PaxDb" id="121845-A0A1S3DTD5"/>
<dbReference type="PANTHER" id="PTHR12098">
    <property type="entry name" value="E3 UBIQUITIN-PROTEIN LIGASE PELLINO-RELATED"/>
    <property type="match status" value="1"/>
</dbReference>
<evidence type="ECO:0000313" key="3">
    <source>
        <dbReference type="RefSeq" id="XP_008487257.2"/>
    </source>
</evidence>
<reference evidence="3" key="1">
    <citation type="submission" date="2025-08" db="UniProtKB">
        <authorList>
            <consortium name="RefSeq"/>
        </authorList>
    </citation>
    <scope>IDENTIFICATION</scope>
</reference>
<dbReference type="Proteomes" id="UP000079169">
    <property type="component" value="Unplaced"/>
</dbReference>
<dbReference type="AlphaFoldDB" id="A0A1S3DTD5"/>
<sequence length="105" mass="11742">MVFLTLGINLEKPFTDYANTCIFSSYLQSSNVVKLCMGIEPSFYVDTKDTGPYCFNPCGHMATENTVKYWSRIGIPLGTNGFESFCPFCATQLEGHPGYVKLIFN</sequence>
<dbReference type="GO" id="GO:0000209">
    <property type="term" value="P:protein polyubiquitination"/>
    <property type="evidence" value="ECO:0007669"/>
    <property type="project" value="InterPro"/>
</dbReference>
<dbReference type="InterPro" id="IPR006800">
    <property type="entry name" value="Pellino_fam"/>
</dbReference>
<name>A0A1S3DTD5_DIACI</name>
<keyword evidence="2" id="KW-1185">Reference proteome</keyword>
<protein>
    <submittedName>
        <fullName evidence="3">Protein pellino-like</fullName>
    </submittedName>
</protein>
<dbReference type="GO" id="GO:0061630">
    <property type="term" value="F:ubiquitin protein ligase activity"/>
    <property type="evidence" value="ECO:0007669"/>
    <property type="project" value="InterPro"/>
</dbReference>
<feature type="domain" description="Pellino RING" evidence="1">
    <location>
        <begin position="26"/>
        <end position="105"/>
    </location>
</feature>
<dbReference type="STRING" id="121845.A0A1S3DTD5"/>
<dbReference type="RefSeq" id="XP_008487257.2">
    <property type="nucleotide sequence ID" value="XM_008489035.2"/>
</dbReference>
<organism evidence="2 3">
    <name type="scientific">Diaphorina citri</name>
    <name type="common">Asian citrus psyllid</name>
    <dbReference type="NCBI Taxonomy" id="121845"/>
    <lineage>
        <taxon>Eukaryota</taxon>
        <taxon>Metazoa</taxon>
        <taxon>Ecdysozoa</taxon>
        <taxon>Arthropoda</taxon>
        <taxon>Hexapoda</taxon>
        <taxon>Insecta</taxon>
        <taxon>Pterygota</taxon>
        <taxon>Neoptera</taxon>
        <taxon>Paraneoptera</taxon>
        <taxon>Hemiptera</taxon>
        <taxon>Sternorrhyncha</taxon>
        <taxon>Psylloidea</taxon>
        <taxon>Psyllidae</taxon>
        <taxon>Diaphorininae</taxon>
        <taxon>Diaphorina</taxon>
    </lineage>
</organism>
<dbReference type="GeneID" id="103524028"/>
<dbReference type="InterPro" id="IPR048335">
    <property type="entry name" value="Pellino_RING"/>
</dbReference>
<evidence type="ECO:0000259" key="1">
    <source>
        <dbReference type="Pfam" id="PF20723"/>
    </source>
</evidence>